<comment type="subcellular location">
    <subcellularLocation>
        <location evidence="1">Membrane</location>
        <topology evidence="1">Single-pass type I membrane protein</topology>
    </subcellularLocation>
</comment>
<dbReference type="Proteomes" id="UP001497525">
    <property type="component" value="Unassembled WGS sequence"/>
</dbReference>
<evidence type="ECO:0000256" key="1">
    <source>
        <dbReference type="ARBA" id="ARBA00004479"/>
    </source>
</evidence>
<protein>
    <submittedName>
        <fullName evidence="10">Uncharacterized protein</fullName>
    </submittedName>
</protein>
<evidence type="ECO:0000256" key="2">
    <source>
        <dbReference type="ARBA" id="ARBA00023136"/>
    </source>
</evidence>
<evidence type="ECO:0000256" key="7">
    <source>
        <dbReference type="SAM" id="Phobius"/>
    </source>
</evidence>
<keyword evidence="3" id="KW-1015">Disulfide bond</keyword>
<dbReference type="SMART" id="SM00409">
    <property type="entry name" value="IG"/>
    <property type="match status" value="2"/>
</dbReference>
<evidence type="ECO:0000313" key="11">
    <source>
        <dbReference type="Proteomes" id="UP001497525"/>
    </source>
</evidence>
<keyword evidence="4" id="KW-0325">Glycoprotein</keyword>
<evidence type="ECO:0000313" key="10">
    <source>
        <dbReference type="EMBL" id="CAL5129285.1"/>
    </source>
</evidence>
<dbReference type="InterPro" id="IPR003598">
    <property type="entry name" value="Ig_sub2"/>
</dbReference>
<feature type="domain" description="Fibronectin type-III" evidence="9">
    <location>
        <begin position="512"/>
        <end position="630"/>
    </location>
</feature>
<feature type="domain" description="Ig-like" evidence="8">
    <location>
        <begin position="18"/>
        <end position="141"/>
    </location>
</feature>
<keyword evidence="5" id="KW-0393">Immunoglobulin domain</keyword>
<evidence type="ECO:0000256" key="3">
    <source>
        <dbReference type="ARBA" id="ARBA00023157"/>
    </source>
</evidence>
<dbReference type="SUPFAM" id="SSF48726">
    <property type="entry name" value="Immunoglobulin"/>
    <property type="match status" value="2"/>
</dbReference>
<dbReference type="CDD" id="cd00063">
    <property type="entry name" value="FN3"/>
    <property type="match status" value="1"/>
</dbReference>
<feature type="region of interest" description="Disordered" evidence="6">
    <location>
        <begin position="556"/>
        <end position="577"/>
    </location>
</feature>
<keyword evidence="7" id="KW-1133">Transmembrane helix</keyword>
<evidence type="ECO:0000259" key="9">
    <source>
        <dbReference type="PROSITE" id="PS50853"/>
    </source>
</evidence>
<organism evidence="10 11">
    <name type="scientific">Calicophoron daubneyi</name>
    <name type="common">Rumen fluke</name>
    <name type="synonym">Paramphistomum daubneyi</name>
    <dbReference type="NCBI Taxonomy" id="300641"/>
    <lineage>
        <taxon>Eukaryota</taxon>
        <taxon>Metazoa</taxon>
        <taxon>Spiralia</taxon>
        <taxon>Lophotrochozoa</taxon>
        <taxon>Platyhelminthes</taxon>
        <taxon>Trematoda</taxon>
        <taxon>Digenea</taxon>
        <taxon>Plagiorchiida</taxon>
        <taxon>Pronocephalata</taxon>
        <taxon>Paramphistomoidea</taxon>
        <taxon>Paramphistomidae</taxon>
        <taxon>Calicophoron</taxon>
    </lineage>
</organism>
<reference evidence="10" key="1">
    <citation type="submission" date="2024-06" db="EMBL/GenBank/DDBJ databases">
        <authorList>
            <person name="Liu X."/>
            <person name="Lenzi L."/>
            <person name="Haldenby T S."/>
            <person name="Uol C."/>
        </authorList>
    </citation>
    <scope>NUCLEOTIDE SEQUENCE</scope>
</reference>
<dbReference type="GO" id="GO:0050839">
    <property type="term" value="F:cell adhesion molecule binding"/>
    <property type="evidence" value="ECO:0007669"/>
    <property type="project" value="TreeGrafter"/>
</dbReference>
<dbReference type="PANTHER" id="PTHR11640:SF158">
    <property type="entry name" value="V-SET AND IMMUNOGLOBULIN DOMAIN-CONTAINING PROTEIN 10-LIKE 2"/>
    <property type="match status" value="1"/>
</dbReference>
<dbReference type="InterPro" id="IPR003961">
    <property type="entry name" value="FN3_dom"/>
</dbReference>
<feature type="domain" description="Ig-like" evidence="8">
    <location>
        <begin position="193"/>
        <end position="326"/>
    </location>
</feature>
<accession>A0AAV2SYI5</accession>
<dbReference type="InterPro" id="IPR007110">
    <property type="entry name" value="Ig-like_dom"/>
</dbReference>
<dbReference type="PROSITE" id="PS50835">
    <property type="entry name" value="IG_LIKE"/>
    <property type="match status" value="2"/>
</dbReference>
<evidence type="ECO:0000259" key="8">
    <source>
        <dbReference type="PROSITE" id="PS50835"/>
    </source>
</evidence>
<feature type="transmembrane region" description="Helical" evidence="7">
    <location>
        <begin position="819"/>
        <end position="847"/>
    </location>
</feature>
<name>A0AAV2SYI5_CALDB</name>
<dbReference type="InterPro" id="IPR013783">
    <property type="entry name" value="Ig-like_fold"/>
</dbReference>
<sequence>MENTNSTSHSTILLAHKPTVAPIVTTNKLVYAQLGQSVRLSCEALANPPVSRIFWFRKSVDSQGLNRFHAKNKTLLTRDAITDPNSVTNSTVSRGYRYWFSSALQINSLDHDDAGVYHCVAENTVHESGKQPSNQRTTEVSMLYVYSPLVMRDMRAEISNPPGEPTIAADIPAHVSVGSALKIECKTNDRESPRIIEPSDQPAIYTALLNGPSAPTRLQCIARGKPAPFIRWLHNKVPVNHKIMGEFSTDPMGTGPTMLRTDLDPRIHIEYSVTCVQISAVEFTLESRFDLVWNGPLEVGDEGIYTCQAESPSAMSAFKQIHLKLSYSPKLLHPQIIRQALTSSLPSTTLPARKEKYKGFSNILNDHGSSVDGGEMDYSIVCYFRMNPPPRKMIWEYVSEKTLRKITGSANINASGGARCQHMSQIKPIAMYTGGQHKVTNGNMKAEMLYGKSARSFLQNMAGISLNYSETVVISRLSASTEYVLRPGTYASHVDNGMGCETCYVQIQNRTRPEAPKILPMRNVTHNSAMLIWYTGFDGGYRQKLAVHYTKVKENDKGNSPHLLSTDETTSSSSSSGMLLVNSTPRIPAVHQCLLSGLIPEATYQIVITGENELGRSLPSNTVQFSTGSVEIPQPENISRIDNNLQIHFSPSIALTGYCIRVDRAKLDCSDWVQIYDDCPLREVKNGVGDPNTVQLTNCKVSLNLPEYKPKSEAGPAVTKNSGIIKVVNDADSTRRSDDVNGSTHYSTSPVISFRIYKNNEYAPKAGGNSSNDARFRRVDRGPFQYRVSTCLANQPNMCGPTAEWKESGQLNDEKAKPYSVFAILCICGGVLAFVVLISTMGGIFMAQWRRRTERRRVWVRQCEKGTEKQLFSPTRKVYGKFSWRDENGTRDITSEDVTKVETEETVPLNPLPSTAPSNTVSQVVYQPICTMSSFPTCTSEHTLINPKIIYEVQSPITALPVYSTGPTQPYSTSLGTPMIGPCISITTPDLLVSDVKEGTELKTSPVILISANDLSKLKLTSSVQSDPQHLVLALPTQSSSMQRFTP</sequence>
<dbReference type="GO" id="GO:0005911">
    <property type="term" value="C:cell-cell junction"/>
    <property type="evidence" value="ECO:0007669"/>
    <property type="project" value="TreeGrafter"/>
</dbReference>
<dbReference type="Gene3D" id="2.60.40.10">
    <property type="entry name" value="Immunoglobulins"/>
    <property type="match status" value="3"/>
</dbReference>
<dbReference type="SMART" id="SM00408">
    <property type="entry name" value="IGc2"/>
    <property type="match status" value="2"/>
</dbReference>
<dbReference type="InterPro" id="IPR036179">
    <property type="entry name" value="Ig-like_dom_sf"/>
</dbReference>
<dbReference type="EMBL" id="CAXLJL010000001">
    <property type="protein sequence ID" value="CAL5129285.1"/>
    <property type="molecule type" value="Genomic_DNA"/>
</dbReference>
<proteinExistence type="predicted"/>
<dbReference type="InterPro" id="IPR036116">
    <property type="entry name" value="FN3_sf"/>
</dbReference>
<dbReference type="InterPro" id="IPR051275">
    <property type="entry name" value="Cell_adhesion_signaling"/>
</dbReference>
<evidence type="ECO:0000256" key="5">
    <source>
        <dbReference type="ARBA" id="ARBA00023319"/>
    </source>
</evidence>
<feature type="compositionally biased region" description="Low complexity" evidence="6">
    <location>
        <begin position="563"/>
        <end position="577"/>
    </location>
</feature>
<keyword evidence="2 7" id="KW-0472">Membrane</keyword>
<dbReference type="PROSITE" id="PS50853">
    <property type="entry name" value="FN3"/>
    <property type="match status" value="1"/>
</dbReference>
<comment type="caution">
    <text evidence="10">The sequence shown here is derived from an EMBL/GenBank/DDBJ whole genome shotgun (WGS) entry which is preliminary data.</text>
</comment>
<dbReference type="GO" id="GO:0005886">
    <property type="term" value="C:plasma membrane"/>
    <property type="evidence" value="ECO:0007669"/>
    <property type="project" value="TreeGrafter"/>
</dbReference>
<dbReference type="InterPro" id="IPR003599">
    <property type="entry name" value="Ig_sub"/>
</dbReference>
<gene>
    <name evidence="10" type="ORF">CDAUBV1_LOCUS224</name>
</gene>
<dbReference type="Pfam" id="PF13927">
    <property type="entry name" value="Ig_3"/>
    <property type="match status" value="1"/>
</dbReference>
<keyword evidence="7" id="KW-0812">Transmembrane</keyword>
<dbReference type="GO" id="GO:0098609">
    <property type="term" value="P:cell-cell adhesion"/>
    <property type="evidence" value="ECO:0007669"/>
    <property type="project" value="TreeGrafter"/>
</dbReference>
<evidence type="ECO:0000256" key="6">
    <source>
        <dbReference type="SAM" id="MobiDB-lite"/>
    </source>
</evidence>
<dbReference type="SMART" id="SM00060">
    <property type="entry name" value="FN3"/>
    <property type="match status" value="1"/>
</dbReference>
<dbReference type="CDD" id="cd00096">
    <property type="entry name" value="Ig"/>
    <property type="match status" value="1"/>
</dbReference>
<dbReference type="PANTHER" id="PTHR11640">
    <property type="entry name" value="NEPHRIN"/>
    <property type="match status" value="1"/>
</dbReference>
<evidence type="ECO:0000256" key="4">
    <source>
        <dbReference type="ARBA" id="ARBA00023180"/>
    </source>
</evidence>
<dbReference type="SUPFAM" id="SSF49265">
    <property type="entry name" value="Fibronectin type III"/>
    <property type="match status" value="1"/>
</dbReference>
<dbReference type="AlphaFoldDB" id="A0AAV2SYI5"/>